<dbReference type="Pfam" id="PF02153">
    <property type="entry name" value="PDH_N"/>
    <property type="match status" value="1"/>
</dbReference>
<dbReference type="EC" id="1.3.1.12" evidence="3"/>
<dbReference type="PANTHER" id="PTHR21363">
    <property type="entry name" value="PREPHENATE DEHYDROGENASE"/>
    <property type="match status" value="1"/>
</dbReference>
<evidence type="ECO:0000313" key="11">
    <source>
        <dbReference type="EMBL" id="CAA6826382.1"/>
    </source>
</evidence>
<keyword evidence="4" id="KW-0827">Tyrosine biosynthesis</keyword>
<evidence type="ECO:0000256" key="2">
    <source>
        <dbReference type="ARBA" id="ARBA00007964"/>
    </source>
</evidence>
<dbReference type="AlphaFoldDB" id="A0A6S6U0F5"/>
<comment type="pathway">
    <text evidence="1">Amino-acid biosynthesis; L-tyrosine biosynthesis; (4-hydroxyphenyl)pyruvate from prephenate (NAD(+) route): step 1/1.</text>
</comment>
<dbReference type="FunFam" id="1.10.3660.10:FF:000003">
    <property type="entry name" value="Prephenate dehydrogenase"/>
    <property type="match status" value="1"/>
</dbReference>
<accession>A0A6S6U0F5</accession>
<evidence type="ECO:0000256" key="6">
    <source>
        <dbReference type="ARBA" id="ARBA00023002"/>
    </source>
</evidence>
<organism evidence="11">
    <name type="scientific">uncultured Thiotrichaceae bacterium</name>
    <dbReference type="NCBI Taxonomy" id="298394"/>
    <lineage>
        <taxon>Bacteria</taxon>
        <taxon>Pseudomonadati</taxon>
        <taxon>Pseudomonadota</taxon>
        <taxon>Gammaproteobacteria</taxon>
        <taxon>Thiotrichales</taxon>
        <taxon>Thiotrichaceae</taxon>
        <taxon>environmental samples</taxon>
    </lineage>
</organism>
<keyword evidence="8" id="KW-0057">Aromatic amino acid biosynthesis</keyword>
<protein>
    <recommendedName>
        <fullName evidence="3">prephenate dehydrogenase</fullName>
        <ecNumber evidence="3">1.3.1.12</ecNumber>
    </recommendedName>
</protein>
<dbReference type="SUPFAM" id="SSF51735">
    <property type="entry name" value="NAD(P)-binding Rossmann-fold domains"/>
    <property type="match status" value="1"/>
</dbReference>
<comment type="catalytic activity">
    <reaction evidence="9">
        <text>prephenate + NAD(+) = 3-(4-hydroxyphenyl)pyruvate + CO2 + NADH</text>
        <dbReference type="Rhea" id="RHEA:13869"/>
        <dbReference type="ChEBI" id="CHEBI:16526"/>
        <dbReference type="ChEBI" id="CHEBI:29934"/>
        <dbReference type="ChEBI" id="CHEBI:36242"/>
        <dbReference type="ChEBI" id="CHEBI:57540"/>
        <dbReference type="ChEBI" id="CHEBI:57945"/>
        <dbReference type="EC" id="1.3.1.12"/>
    </reaction>
</comment>
<evidence type="ECO:0000256" key="1">
    <source>
        <dbReference type="ARBA" id="ARBA00005067"/>
    </source>
</evidence>
<feature type="domain" description="Prephenate/arogenate dehydrogenase" evidence="10">
    <location>
        <begin position="3"/>
        <end position="291"/>
    </location>
</feature>
<evidence type="ECO:0000256" key="8">
    <source>
        <dbReference type="ARBA" id="ARBA00023141"/>
    </source>
</evidence>
<dbReference type="InterPro" id="IPR036291">
    <property type="entry name" value="NAD(P)-bd_dom_sf"/>
</dbReference>
<dbReference type="GO" id="GO:0008977">
    <property type="term" value="F:prephenate dehydrogenase (NAD+) activity"/>
    <property type="evidence" value="ECO:0007669"/>
    <property type="project" value="UniProtKB-EC"/>
</dbReference>
<dbReference type="EMBL" id="CACVAV010000421">
    <property type="protein sequence ID" value="CAA6826382.1"/>
    <property type="molecule type" value="Genomic_DNA"/>
</dbReference>
<keyword evidence="5" id="KW-0028">Amino-acid biosynthesis</keyword>
<dbReference type="GO" id="GO:0006571">
    <property type="term" value="P:tyrosine biosynthetic process"/>
    <property type="evidence" value="ECO:0007669"/>
    <property type="project" value="UniProtKB-KW"/>
</dbReference>
<dbReference type="InterPro" id="IPR046825">
    <property type="entry name" value="PDH_C"/>
</dbReference>
<dbReference type="SUPFAM" id="SSF48179">
    <property type="entry name" value="6-phosphogluconate dehydrogenase C-terminal domain-like"/>
    <property type="match status" value="1"/>
</dbReference>
<dbReference type="InterPro" id="IPR008927">
    <property type="entry name" value="6-PGluconate_DH-like_C_sf"/>
</dbReference>
<evidence type="ECO:0000256" key="3">
    <source>
        <dbReference type="ARBA" id="ARBA00012068"/>
    </source>
</evidence>
<dbReference type="GO" id="GO:0004665">
    <property type="term" value="F:prephenate dehydrogenase (NADP+) activity"/>
    <property type="evidence" value="ECO:0007669"/>
    <property type="project" value="InterPro"/>
</dbReference>
<gene>
    <name evidence="11" type="ORF">HELGO_WM26232</name>
</gene>
<dbReference type="InterPro" id="IPR046826">
    <property type="entry name" value="PDH_N"/>
</dbReference>
<keyword evidence="6 11" id="KW-0560">Oxidoreductase</keyword>
<reference evidence="11" key="1">
    <citation type="submission" date="2020-01" db="EMBL/GenBank/DDBJ databases">
        <authorList>
            <person name="Meier V. D."/>
            <person name="Meier V D."/>
        </authorList>
    </citation>
    <scope>NUCLEOTIDE SEQUENCE</scope>
    <source>
        <strain evidence="11">HLG_WM_MAG_08</strain>
    </source>
</reference>
<sequence>MIKKLVIFGVGLIGGSLAIALRNAGYCERIVGCSRSAENLQRAVDLGVIDDFTLDPSDAVKGADMIFLAVPIGAMRIVLEQIMPALEPGAVLTDGGSAKTAIVEAAQAVLGDEALARFVPGHPIAGRERSGVEAAIGDLYRGRRIILTPLESTAADAVSKVDAMWQATGAVVEQMPMVLHDEVLAATSHLPHVLAFSLVDTLLSMPQREDILRYAAGGFKDFTRIASSDPVMWRDICLHNSAAILEMIAAMQTNLGEFAALIQQQKGDDLLQRMESSKQARDRYVAQLDAG</sequence>
<keyword evidence="7" id="KW-0520">NAD</keyword>
<dbReference type="PROSITE" id="PS51176">
    <property type="entry name" value="PDH_ADH"/>
    <property type="match status" value="1"/>
</dbReference>
<evidence type="ECO:0000256" key="4">
    <source>
        <dbReference type="ARBA" id="ARBA00022498"/>
    </source>
</evidence>
<evidence type="ECO:0000259" key="10">
    <source>
        <dbReference type="PROSITE" id="PS51176"/>
    </source>
</evidence>
<dbReference type="FunFam" id="3.40.50.720:FF:000208">
    <property type="entry name" value="Prephenate dehydrogenase"/>
    <property type="match status" value="1"/>
</dbReference>
<evidence type="ECO:0000256" key="5">
    <source>
        <dbReference type="ARBA" id="ARBA00022605"/>
    </source>
</evidence>
<dbReference type="Gene3D" id="3.40.50.720">
    <property type="entry name" value="NAD(P)-binding Rossmann-like Domain"/>
    <property type="match status" value="1"/>
</dbReference>
<name>A0A6S6U0F5_9GAMM</name>
<dbReference type="InterPro" id="IPR003099">
    <property type="entry name" value="Prephen_DH"/>
</dbReference>
<proteinExistence type="inferred from homology"/>
<dbReference type="GO" id="GO:0070403">
    <property type="term" value="F:NAD+ binding"/>
    <property type="evidence" value="ECO:0007669"/>
    <property type="project" value="InterPro"/>
</dbReference>
<dbReference type="Gene3D" id="1.10.3660.10">
    <property type="entry name" value="6-phosphogluconate dehydrogenase C-terminal like domain"/>
    <property type="match status" value="1"/>
</dbReference>
<dbReference type="PANTHER" id="PTHR21363:SF0">
    <property type="entry name" value="PREPHENATE DEHYDROGENASE [NADP(+)]"/>
    <property type="match status" value="1"/>
</dbReference>
<dbReference type="Pfam" id="PF20463">
    <property type="entry name" value="PDH_C"/>
    <property type="match status" value="1"/>
</dbReference>
<evidence type="ECO:0000256" key="7">
    <source>
        <dbReference type="ARBA" id="ARBA00023027"/>
    </source>
</evidence>
<dbReference type="InterPro" id="IPR050812">
    <property type="entry name" value="Preph/Arog_dehydrog"/>
</dbReference>
<evidence type="ECO:0000256" key="9">
    <source>
        <dbReference type="ARBA" id="ARBA00049260"/>
    </source>
</evidence>
<comment type="similarity">
    <text evidence="2">Belongs to the prephenate/arogenate dehydrogenase family.</text>
</comment>